<sequence length="195" mass="22082">MNKTFLLAKEVAKLKQQVPDLDKFFRTASELEHMAAKNPQDKQIQSDLIAHTHTRWRPFYRKRLDVALKAYAKKVSKMPDYIKTTNNLAGGSEDPIEVEHNSGYEYSGDVRIEVPLTFEELLAQIPKGKMDKDLYEGCLKDIQKLRAVAEQRIAEAEEAGKKQAAEGTNKQAAKGKRKQAAIGKVTEGKGKRRRK</sequence>
<evidence type="ECO:0000313" key="2">
    <source>
        <dbReference type="EMBL" id="OSS48410.1"/>
    </source>
</evidence>
<dbReference type="AlphaFoldDB" id="A0A1Y2LX46"/>
<protein>
    <submittedName>
        <fullName evidence="2">Uncharacterized protein</fullName>
    </submittedName>
</protein>
<dbReference type="InParanoid" id="A0A1Y2LX46"/>
<dbReference type="Proteomes" id="UP000193240">
    <property type="component" value="Unassembled WGS sequence"/>
</dbReference>
<dbReference type="EMBL" id="KZ107846">
    <property type="protein sequence ID" value="OSS48410.1"/>
    <property type="molecule type" value="Genomic_DNA"/>
</dbReference>
<proteinExistence type="predicted"/>
<keyword evidence="3" id="KW-1185">Reference proteome</keyword>
<organism evidence="2 3">
    <name type="scientific">Epicoccum nigrum</name>
    <name type="common">Soil fungus</name>
    <name type="synonym">Epicoccum purpurascens</name>
    <dbReference type="NCBI Taxonomy" id="105696"/>
    <lineage>
        <taxon>Eukaryota</taxon>
        <taxon>Fungi</taxon>
        <taxon>Dikarya</taxon>
        <taxon>Ascomycota</taxon>
        <taxon>Pezizomycotina</taxon>
        <taxon>Dothideomycetes</taxon>
        <taxon>Pleosporomycetidae</taxon>
        <taxon>Pleosporales</taxon>
        <taxon>Pleosporineae</taxon>
        <taxon>Didymellaceae</taxon>
        <taxon>Epicoccum</taxon>
    </lineage>
</organism>
<evidence type="ECO:0000256" key="1">
    <source>
        <dbReference type="SAM" id="MobiDB-lite"/>
    </source>
</evidence>
<name>A0A1Y2LX46_EPING</name>
<gene>
    <name evidence="2" type="ORF">B5807_07661</name>
</gene>
<evidence type="ECO:0000313" key="3">
    <source>
        <dbReference type="Proteomes" id="UP000193240"/>
    </source>
</evidence>
<reference evidence="2 3" key="1">
    <citation type="journal article" date="2017" name="Genome Announc.">
        <title>Genome sequence of the saprophytic ascomycete Epicoccum nigrum ICMP 19927 strain isolated from New Zealand.</title>
        <authorList>
            <person name="Fokin M."/>
            <person name="Fleetwood D."/>
            <person name="Weir B.S."/>
            <person name="Villas-Boas S.G."/>
        </authorList>
    </citation>
    <scope>NUCLEOTIDE SEQUENCE [LARGE SCALE GENOMIC DNA]</scope>
    <source>
        <strain evidence="2 3">ICMP 19927</strain>
    </source>
</reference>
<accession>A0A1Y2LX46</accession>
<feature type="region of interest" description="Disordered" evidence="1">
    <location>
        <begin position="156"/>
        <end position="195"/>
    </location>
</feature>